<gene>
    <name evidence="7 9" type="primary">moaC</name>
    <name evidence="9" type="ORF">O970_02355</name>
</gene>
<dbReference type="GO" id="GO:0061799">
    <property type="term" value="F:cyclic pyranopterin monophosphate synthase activity"/>
    <property type="evidence" value="ECO:0007669"/>
    <property type="project" value="UniProtKB-UniRule"/>
</dbReference>
<dbReference type="InterPro" id="IPR050105">
    <property type="entry name" value="MoCo_biosynth_MoaA/MoaC"/>
</dbReference>
<name>A0AB94IE35_9GAMM</name>
<proteinExistence type="inferred from homology"/>
<comment type="subunit">
    <text evidence="7">Homohexamer; trimer of dimers.</text>
</comment>
<organism evidence="9 10">
    <name type="scientific">Candidatus Schmidhempelia bombi str. Bimp</name>
    <dbReference type="NCBI Taxonomy" id="1387197"/>
    <lineage>
        <taxon>Bacteria</taxon>
        <taxon>Pseudomonadati</taxon>
        <taxon>Pseudomonadota</taxon>
        <taxon>Gammaproteobacteria</taxon>
        <taxon>Orbales</taxon>
        <taxon>Orbaceae</taxon>
        <taxon>Candidatus Schmidhempelia</taxon>
    </lineage>
</organism>
<dbReference type="NCBIfam" id="TIGR00581">
    <property type="entry name" value="moaC"/>
    <property type="match status" value="1"/>
</dbReference>
<dbReference type="GO" id="GO:0006777">
    <property type="term" value="P:Mo-molybdopterin cofactor biosynthetic process"/>
    <property type="evidence" value="ECO:0007669"/>
    <property type="project" value="UniProtKB-UniRule"/>
</dbReference>
<evidence type="ECO:0000313" key="10">
    <source>
        <dbReference type="Proteomes" id="UP000506160"/>
    </source>
</evidence>
<evidence type="ECO:0000256" key="7">
    <source>
        <dbReference type="HAMAP-Rule" id="MF_01224"/>
    </source>
</evidence>
<evidence type="ECO:0000313" key="9">
    <source>
        <dbReference type="EMBL" id="TEA27727.1"/>
    </source>
</evidence>
<dbReference type="HAMAP" id="MF_01224_B">
    <property type="entry name" value="MoaC_B"/>
    <property type="match status" value="1"/>
</dbReference>
<dbReference type="AlphaFoldDB" id="A0AB94IE35"/>
<dbReference type="InterPro" id="IPR002820">
    <property type="entry name" value="Mopterin_CF_biosynth-C_dom"/>
</dbReference>
<keyword evidence="4 7" id="KW-0501">Molybdenum cofactor biosynthesis</keyword>
<keyword evidence="10" id="KW-1185">Reference proteome</keyword>
<dbReference type="FunFam" id="3.30.70.640:FF:000001">
    <property type="entry name" value="Cyclic pyranopterin monophosphate synthase"/>
    <property type="match status" value="1"/>
</dbReference>
<evidence type="ECO:0000259" key="8">
    <source>
        <dbReference type="Pfam" id="PF01967"/>
    </source>
</evidence>
<dbReference type="PANTHER" id="PTHR22960">
    <property type="entry name" value="MOLYBDOPTERIN COFACTOR SYNTHESIS PROTEIN A"/>
    <property type="match status" value="1"/>
</dbReference>
<dbReference type="PANTHER" id="PTHR22960:SF29">
    <property type="entry name" value="CYCLIC PYRANOPTERIN MONOPHOSPHATE SYNTHASE"/>
    <property type="match status" value="1"/>
</dbReference>
<reference evidence="9 10" key="1">
    <citation type="journal article" date="2014" name="Appl. Environ. Microbiol.">
        <title>Genomic features of a bumble bee symbiont reflect its host environment.</title>
        <authorList>
            <person name="Martinson V.G."/>
            <person name="Magoc T."/>
            <person name="Koch H."/>
            <person name="Salzberg S.L."/>
            <person name="Moran N.A."/>
        </authorList>
    </citation>
    <scope>NUCLEOTIDE SEQUENCE [LARGE SCALE GENOMIC DNA]</scope>
    <source>
        <strain evidence="9 10">Bimp</strain>
    </source>
</reference>
<dbReference type="RefSeq" id="WP_024495579.1">
    <property type="nucleotide sequence ID" value="NZ_AWGA01000023.1"/>
</dbReference>
<feature type="binding site" evidence="7">
    <location>
        <begin position="115"/>
        <end position="116"/>
    </location>
    <ligand>
        <name>substrate</name>
    </ligand>
</feature>
<comment type="pathway">
    <text evidence="2 7">Cofactor biosynthesis; molybdopterin biosynthesis.</text>
</comment>
<dbReference type="Gene3D" id="3.30.70.640">
    <property type="entry name" value="Molybdopterin cofactor biosynthesis C (MoaC) domain"/>
    <property type="match status" value="1"/>
</dbReference>
<feature type="binding site" evidence="7">
    <location>
        <begin position="77"/>
        <end position="79"/>
    </location>
    <ligand>
        <name>substrate</name>
    </ligand>
</feature>
<evidence type="ECO:0000256" key="2">
    <source>
        <dbReference type="ARBA" id="ARBA00005046"/>
    </source>
</evidence>
<sequence length="160" mass="17672">MPEQKLTHINQRGEAHMVDVSAKPMTSREARAEAYVKMQRQTLVMILEDRLKKGDVLATARIAGIMAAKKTAELIPLCHPLLLSKIDVMIEPDLDNNQLRIESLCRLNGQTGVEMEALTAASVAALTIYDMCKAVQKDMVISQVRLLSKTGGKSGHFEVE</sequence>
<feature type="domain" description="Molybdopterin cofactor biosynthesis C (MoaC)" evidence="8">
    <location>
        <begin position="17"/>
        <end position="152"/>
    </location>
</feature>
<protein>
    <recommendedName>
        <fullName evidence="3 7">Cyclic pyranopterin monophosphate synthase</fullName>
        <ecNumber evidence="3 7">4.6.1.17</ecNumber>
    </recommendedName>
    <alternativeName>
        <fullName evidence="7">Molybdenum cofactor biosynthesis protein C</fullName>
    </alternativeName>
</protein>
<comment type="function">
    <text evidence="6 7">Catalyzes the conversion of (8S)-3',8-cyclo-7,8-dihydroguanosine 5'-triphosphate to cyclic pyranopterin monophosphate (cPMP).</text>
</comment>
<evidence type="ECO:0000256" key="6">
    <source>
        <dbReference type="ARBA" id="ARBA00055087"/>
    </source>
</evidence>
<evidence type="ECO:0000256" key="4">
    <source>
        <dbReference type="ARBA" id="ARBA00023150"/>
    </source>
</evidence>
<dbReference type="InterPro" id="IPR036522">
    <property type="entry name" value="MoaC_sf"/>
</dbReference>
<dbReference type="SUPFAM" id="SSF55040">
    <property type="entry name" value="Molybdenum cofactor biosynthesis protein C, MoaC"/>
    <property type="match status" value="1"/>
</dbReference>
<comment type="caution">
    <text evidence="9">The sequence shown here is derived from an EMBL/GenBank/DDBJ whole genome shotgun (WGS) entry which is preliminary data.</text>
</comment>
<dbReference type="InterPro" id="IPR047594">
    <property type="entry name" value="MoaC_bact/euk"/>
</dbReference>
<accession>A0AB94IE35</accession>
<dbReference type="EMBL" id="AWGA01000023">
    <property type="protein sequence ID" value="TEA27727.1"/>
    <property type="molecule type" value="Genomic_DNA"/>
</dbReference>
<comment type="similarity">
    <text evidence="7">Belongs to the MoaC family.</text>
</comment>
<evidence type="ECO:0000256" key="1">
    <source>
        <dbReference type="ARBA" id="ARBA00001637"/>
    </source>
</evidence>
<evidence type="ECO:0000256" key="3">
    <source>
        <dbReference type="ARBA" id="ARBA00012575"/>
    </source>
</evidence>
<dbReference type="EC" id="4.6.1.17" evidence="3 7"/>
<dbReference type="NCBIfam" id="NF006870">
    <property type="entry name" value="PRK09364.1"/>
    <property type="match status" value="1"/>
</dbReference>
<dbReference type="CDD" id="cd01420">
    <property type="entry name" value="MoaC_PE"/>
    <property type="match status" value="1"/>
</dbReference>
<dbReference type="Pfam" id="PF01967">
    <property type="entry name" value="MoaC"/>
    <property type="match status" value="1"/>
</dbReference>
<feature type="active site" evidence="7">
    <location>
        <position position="130"/>
    </location>
</feature>
<dbReference type="InterPro" id="IPR023045">
    <property type="entry name" value="MoaC"/>
</dbReference>
<comment type="catalytic activity">
    <reaction evidence="1 7">
        <text>(8S)-3',8-cyclo-7,8-dihydroguanosine 5'-triphosphate = cyclic pyranopterin phosphate + diphosphate</text>
        <dbReference type="Rhea" id="RHEA:49580"/>
        <dbReference type="ChEBI" id="CHEBI:33019"/>
        <dbReference type="ChEBI" id="CHEBI:59648"/>
        <dbReference type="ChEBI" id="CHEBI:131766"/>
        <dbReference type="EC" id="4.6.1.17"/>
    </reaction>
</comment>
<evidence type="ECO:0000256" key="5">
    <source>
        <dbReference type="ARBA" id="ARBA00023239"/>
    </source>
</evidence>
<keyword evidence="5 7" id="KW-0456">Lyase</keyword>
<dbReference type="Proteomes" id="UP000506160">
    <property type="component" value="Unassembled WGS sequence"/>
</dbReference>